<reference evidence="2 3" key="1">
    <citation type="submission" date="2018-01" db="EMBL/GenBank/DDBJ databases">
        <title>Draft Genomic Sequencing Of Potential Extraintestinal Pathogenic Escherichia coli B8S18 Isolated From Retail Chicken Skin.</title>
        <authorList>
            <person name="Xu A."/>
            <person name="Tilman S."/>
            <person name="Wisser-Parker K."/>
            <person name="Sheen S."/>
            <person name="Sommers C."/>
        </authorList>
    </citation>
    <scope>NUCLEOTIDE SEQUENCE [LARGE SCALE GENOMIC DNA]</scope>
    <source>
        <strain evidence="2 3">B8S18Com</strain>
    </source>
</reference>
<protein>
    <submittedName>
        <fullName evidence="2">Phage holin family protein</fullName>
    </submittedName>
</protein>
<name>A0A2K3TWH9_ECOLX</name>
<feature type="transmembrane region" description="Helical" evidence="1">
    <location>
        <begin position="6"/>
        <end position="22"/>
    </location>
</feature>
<dbReference type="EMBL" id="PPHQ01000004">
    <property type="protein sequence ID" value="PNY68630.1"/>
    <property type="molecule type" value="Genomic_DNA"/>
</dbReference>
<dbReference type="AlphaFoldDB" id="A0A2K3TWH9"/>
<feature type="transmembrane region" description="Helical" evidence="1">
    <location>
        <begin position="66"/>
        <end position="86"/>
    </location>
</feature>
<evidence type="ECO:0000313" key="2">
    <source>
        <dbReference type="EMBL" id="PNY68630.1"/>
    </source>
</evidence>
<keyword evidence="1" id="KW-0472">Membrane</keyword>
<dbReference type="Proteomes" id="UP000236598">
    <property type="component" value="Unassembled WGS sequence"/>
</dbReference>
<dbReference type="InterPro" id="IPR008473">
    <property type="entry name" value="Phage_holin_3_7"/>
</dbReference>
<accession>A0A2K3TWH9</accession>
<dbReference type="Pfam" id="PF05449">
    <property type="entry name" value="Phage_holin_3_7"/>
    <property type="match status" value="1"/>
</dbReference>
<proteinExistence type="predicted"/>
<gene>
    <name evidence="2" type="ORF">C2M16_06220</name>
</gene>
<dbReference type="RefSeq" id="WP_103253390.1">
    <property type="nucleotide sequence ID" value="NZ_CAXUAK010000001.1"/>
</dbReference>
<evidence type="ECO:0000313" key="3">
    <source>
        <dbReference type="Proteomes" id="UP000236598"/>
    </source>
</evidence>
<sequence length="104" mass="11960">MKLILSLNAIICLLITIRLFLYRRVHGTTYRPLYSWLAWLLMCCTASVAVLICFSLYRYVFIAETAINIVLLICLTAARGNVASLIKPLRHHPKEPRHDSYTHS</sequence>
<feature type="transmembrane region" description="Helical" evidence="1">
    <location>
        <begin position="34"/>
        <end position="60"/>
    </location>
</feature>
<evidence type="ECO:0000256" key="1">
    <source>
        <dbReference type="SAM" id="Phobius"/>
    </source>
</evidence>
<comment type="caution">
    <text evidence="2">The sequence shown here is derived from an EMBL/GenBank/DDBJ whole genome shotgun (WGS) entry which is preliminary data.</text>
</comment>
<organism evidence="2 3">
    <name type="scientific">Escherichia coli</name>
    <dbReference type="NCBI Taxonomy" id="562"/>
    <lineage>
        <taxon>Bacteria</taxon>
        <taxon>Pseudomonadati</taxon>
        <taxon>Pseudomonadota</taxon>
        <taxon>Gammaproteobacteria</taxon>
        <taxon>Enterobacterales</taxon>
        <taxon>Enterobacteriaceae</taxon>
        <taxon>Escherichia</taxon>
    </lineage>
</organism>
<keyword evidence="1" id="KW-0812">Transmembrane</keyword>
<keyword evidence="1" id="KW-1133">Transmembrane helix</keyword>